<keyword evidence="7" id="KW-0812">Transmembrane</keyword>
<comment type="similarity">
    <text evidence="1">Belongs to the ATP-dependent AMP-binding enzyme family.</text>
</comment>
<dbReference type="Gene3D" id="3.30.300.30">
    <property type="match status" value="1"/>
</dbReference>
<reference evidence="12" key="1">
    <citation type="submission" date="2016-11" db="EMBL/GenBank/DDBJ databases">
        <authorList>
            <person name="Varghese N."/>
            <person name="Submissions S."/>
        </authorList>
    </citation>
    <scope>NUCLEOTIDE SEQUENCE [LARGE SCALE GENOMIC DNA]</scope>
    <source>
        <strain evidence="12">DSM 22212</strain>
    </source>
</reference>
<dbReference type="GO" id="GO:0003987">
    <property type="term" value="F:acetate-CoA ligase activity"/>
    <property type="evidence" value="ECO:0007669"/>
    <property type="project" value="UniProtKB-EC"/>
</dbReference>
<dbReference type="InterPro" id="IPR000873">
    <property type="entry name" value="AMP-dep_synth/lig_dom"/>
</dbReference>
<evidence type="ECO:0000256" key="6">
    <source>
        <dbReference type="ARBA" id="ARBA00022990"/>
    </source>
</evidence>
<dbReference type="GO" id="GO:0005524">
    <property type="term" value="F:ATP binding"/>
    <property type="evidence" value="ECO:0007669"/>
    <property type="project" value="UniProtKB-KW"/>
</dbReference>
<feature type="domain" description="Acetyl-coenzyme A synthetase N-terminal" evidence="10">
    <location>
        <begin position="47"/>
        <end position="102"/>
    </location>
</feature>
<dbReference type="OrthoDB" id="9778383at2"/>
<evidence type="ECO:0000313" key="11">
    <source>
        <dbReference type="EMBL" id="SHK48909.1"/>
    </source>
</evidence>
<keyword evidence="7" id="KW-0472">Membrane</keyword>
<dbReference type="PANTHER" id="PTHR24095:SF14">
    <property type="entry name" value="ACETYL-COENZYME A SYNTHETASE 1"/>
    <property type="match status" value="1"/>
</dbReference>
<keyword evidence="6" id="KW-0007">Acetylation</keyword>
<dbReference type="EC" id="6.2.1.1" evidence="2"/>
<dbReference type="RefSeq" id="WP_072715101.1">
    <property type="nucleotide sequence ID" value="NZ_FRAU01000003.1"/>
</dbReference>
<dbReference type="AlphaFoldDB" id="A0A1M6SW76"/>
<dbReference type="PANTHER" id="PTHR24095">
    <property type="entry name" value="ACETYL-COENZYME A SYNTHETASE"/>
    <property type="match status" value="1"/>
</dbReference>
<dbReference type="InterPro" id="IPR042099">
    <property type="entry name" value="ANL_N_sf"/>
</dbReference>
<evidence type="ECO:0000256" key="7">
    <source>
        <dbReference type="SAM" id="Phobius"/>
    </source>
</evidence>
<dbReference type="GO" id="GO:0006085">
    <property type="term" value="P:acetyl-CoA biosynthetic process"/>
    <property type="evidence" value="ECO:0007669"/>
    <property type="project" value="TreeGrafter"/>
</dbReference>
<evidence type="ECO:0000256" key="2">
    <source>
        <dbReference type="ARBA" id="ARBA00013275"/>
    </source>
</evidence>
<dbReference type="InterPro" id="IPR045851">
    <property type="entry name" value="AMP-bd_C_sf"/>
</dbReference>
<evidence type="ECO:0000256" key="4">
    <source>
        <dbReference type="ARBA" id="ARBA00022741"/>
    </source>
</evidence>
<keyword evidence="5" id="KW-0067">ATP-binding</keyword>
<accession>A0A1M6SW76</accession>
<evidence type="ECO:0000259" key="10">
    <source>
        <dbReference type="Pfam" id="PF16177"/>
    </source>
</evidence>
<evidence type="ECO:0000259" key="8">
    <source>
        <dbReference type="Pfam" id="PF00501"/>
    </source>
</evidence>
<keyword evidence="12" id="KW-1185">Reference proteome</keyword>
<dbReference type="STRING" id="633813.SAMN04488087_1251"/>
<dbReference type="InterPro" id="IPR020845">
    <property type="entry name" value="AMP-binding_CS"/>
</dbReference>
<keyword evidence="3" id="KW-0436">Ligase</keyword>
<evidence type="ECO:0000256" key="3">
    <source>
        <dbReference type="ARBA" id="ARBA00022598"/>
    </source>
</evidence>
<dbReference type="PROSITE" id="PS00455">
    <property type="entry name" value="AMP_BINDING"/>
    <property type="match status" value="1"/>
</dbReference>
<evidence type="ECO:0000313" key="12">
    <source>
        <dbReference type="Proteomes" id="UP000185812"/>
    </source>
</evidence>
<dbReference type="Gene3D" id="3.40.50.12780">
    <property type="entry name" value="N-terminal domain of ligase-like"/>
    <property type="match status" value="1"/>
</dbReference>
<gene>
    <name evidence="11" type="ORF">SAMN04488087_1251</name>
</gene>
<dbReference type="Pfam" id="PF13193">
    <property type="entry name" value="AMP-binding_C"/>
    <property type="match status" value="1"/>
</dbReference>
<dbReference type="Proteomes" id="UP000185812">
    <property type="component" value="Unassembled WGS sequence"/>
</dbReference>
<sequence length="663" mass="74627">MQTGSAFDSITETFPFNQPVVWEPRPEWIAASNLQRFMNRHRISSLDELQARSVEDPEWFWPAVLEDLDIRFYRPYTQILDLSEGPAFPRWCVGGQLNIVHNLLDKWQETETAERIALRWEGEEGTQRTLTYAGLHAEVCRCARALQTLGFQQGDVAALFMPMTPELVIAFLAVIKLGGIVLPLFSGYGAEAVRTRIRDAAARFLFTADEFYRRGRPVYLKPIADEALADCPSVAHVIVFRRLETEPASVPMQPGRDHWWHELVWPQPSEAETVRTEAEDVLMVIYTSGTTGRPKGAVHTHCGFPIKAAQDMYQCMDLKPGETMYWVTDMGWMMGPWLVFGTLLIGATMVLYDGAPDYPDVDRLWALVEQHRITHLGVSPTLIRALRPHGPEPIHRHDLSSLRAVGSTGSPWDPDSWLWCFEHVLGREKPILNYSGGTEISGGILCGNFFRPLKPCAFSGPVPGMAADVVDEQGRPVREAVGELVIRKPWIGMTRGFWRDRERYLDTYWRRIEGLWVHGDFAAIDRDGLWYILGRSDDTIKVGGKRLGPAEVEAILNAHEAVAESAAIGVPHEVKGEEVVAFVVLKPGRTPSERLRQELMDRVVAALGKPLKPREIRFVTALPKTRNAKIMRRVIRATYLGQDPGDLSSLEDPTAVEAIRQAV</sequence>
<dbReference type="EMBL" id="FRAU01000003">
    <property type="protein sequence ID" value="SHK48909.1"/>
    <property type="molecule type" value="Genomic_DNA"/>
</dbReference>
<evidence type="ECO:0000256" key="1">
    <source>
        <dbReference type="ARBA" id="ARBA00006432"/>
    </source>
</evidence>
<dbReference type="Pfam" id="PF00501">
    <property type="entry name" value="AMP-binding"/>
    <property type="match status" value="1"/>
</dbReference>
<organism evidence="11 12">
    <name type="scientific">Rhodothermus profundi</name>
    <dbReference type="NCBI Taxonomy" id="633813"/>
    <lineage>
        <taxon>Bacteria</taxon>
        <taxon>Pseudomonadati</taxon>
        <taxon>Rhodothermota</taxon>
        <taxon>Rhodothermia</taxon>
        <taxon>Rhodothermales</taxon>
        <taxon>Rhodothermaceae</taxon>
        <taxon>Rhodothermus</taxon>
    </lineage>
</organism>
<dbReference type="Pfam" id="PF16177">
    <property type="entry name" value="ACAS_N"/>
    <property type="match status" value="1"/>
</dbReference>
<dbReference type="CDD" id="cd05968">
    <property type="entry name" value="AACS_like"/>
    <property type="match status" value="1"/>
</dbReference>
<dbReference type="InterPro" id="IPR025110">
    <property type="entry name" value="AMP-bd_C"/>
</dbReference>
<protein>
    <recommendedName>
        <fullName evidence="2">acetate--CoA ligase</fullName>
        <ecNumber evidence="2">6.2.1.1</ecNumber>
    </recommendedName>
</protein>
<dbReference type="SUPFAM" id="SSF56801">
    <property type="entry name" value="Acetyl-CoA synthetase-like"/>
    <property type="match status" value="1"/>
</dbReference>
<feature type="transmembrane region" description="Helical" evidence="7">
    <location>
        <begin position="167"/>
        <end position="188"/>
    </location>
</feature>
<dbReference type="InterPro" id="IPR032387">
    <property type="entry name" value="ACAS_N"/>
</dbReference>
<evidence type="ECO:0000256" key="5">
    <source>
        <dbReference type="ARBA" id="ARBA00022840"/>
    </source>
</evidence>
<evidence type="ECO:0000259" key="9">
    <source>
        <dbReference type="Pfam" id="PF13193"/>
    </source>
</evidence>
<name>A0A1M6SW76_9BACT</name>
<feature type="domain" description="AMP-binding enzyme C-terminal" evidence="9">
    <location>
        <begin position="551"/>
        <end position="629"/>
    </location>
</feature>
<proteinExistence type="inferred from homology"/>
<keyword evidence="7" id="KW-1133">Transmembrane helix</keyword>
<feature type="domain" description="AMP-dependent synthetase/ligase" evidence="8">
    <location>
        <begin position="107"/>
        <end position="498"/>
    </location>
</feature>
<keyword evidence="4" id="KW-0547">Nucleotide-binding</keyword>
<feature type="transmembrane region" description="Helical" evidence="7">
    <location>
        <begin position="334"/>
        <end position="352"/>
    </location>
</feature>